<accession>A0A226E5S0</accession>
<dbReference type="GO" id="GO:0005581">
    <property type="term" value="C:collagen trimer"/>
    <property type="evidence" value="ECO:0007669"/>
    <property type="project" value="UniProtKB-KW"/>
</dbReference>
<dbReference type="Proteomes" id="UP000198287">
    <property type="component" value="Unassembled WGS sequence"/>
</dbReference>
<dbReference type="InterPro" id="IPR011489">
    <property type="entry name" value="EMI_domain"/>
</dbReference>
<keyword evidence="8" id="KW-1185">Reference proteome</keyword>
<evidence type="ECO:0000259" key="6">
    <source>
        <dbReference type="PROSITE" id="PS51041"/>
    </source>
</evidence>
<evidence type="ECO:0000256" key="2">
    <source>
        <dbReference type="ARBA" id="ARBA00023157"/>
    </source>
</evidence>
<keyword evidence="1 5" id="KW-0732">Signal</keyword>
<dbReference type="Pfam" id="PF07546">
    <property type="entry name" value="EMI"/>
    <property type="match status" value="1"/>
</dbReference>
<evidence type="ECO:0000313" key="8">
    <source>
        <dbReference type="Proteomes" id="UP000198287"/>
    </source>
</evidence>
<comment type="caution">
    <text evidence="7">The sequence shown here is derived from an EMBL/GenBank/DDBJ whole genome shotgun (WGS) entry which is preliminary data.</text>
</comment>
<dbReference type="OrthoDB" id="9837521at2759"/>
<organism evidence="7 8">
    <name type="scientific">Folsomia candida</name>
    <name type="common">Springtail</name>
    <dbReference type="NCBI Taxonomy" id="158441"/>
    <lineage>
        <taxon>Eukaryota</taxon>
        <taxon>Metazoa</taxon>
        <taxon>Ecdysozoa</taxon>
        <taxon>Arthropoda</taxon>
        <taxon>Hexapoda</taxon>
        <taxon>Collembola</taxon>
        <taxon>Entomobryomorpha</taxon>
        <taxon>Isotomoidea</taxon>
        <taxon>Isotomidae</taxon>
        <taxon>Proisotominae</taxon>
        <taxon>Folsomia</taxon>
    </lineage>
</organism>
<feature type="chain" id="PRO_5012466159" evidence="5">
    <location>
        <begin position="23"/>
        <end position="310"/>
    </location>
</feature>
<keyword evidence="2" id="KW-1015">Disulfide bond</keyword>
<proteinExistence type="predicted"/>
<reference evidence="7 8" key="1">
    <citation type="submission" date="2015-12" db="EMBL/GenBank/DDBJ databases">
        <title>The genome of Folsomia candida.</title>
        <authorList>
            <person name="Faddeeva A."/>
            <person name="Derks M.F."/>
            <person name="Anvar Y."/>
            <person name="Smit S."/>
            <person name="Van Straalen N."/>
            <person name="Roelofs D."/>
        </authorList>
    </citation>
    <scope>NUCLEOTIDE SEQUENCE [LARGE SCALE GENOMIC DNA]</scope>
    <source>
        <strain evidence="7 8">VU population</strain>
        <tissue evidence="7">Whole body</tissue>
    </source>
</reference>
<dbReference type="EMBL" id="LNIX01000006">
    <property type="protein sequence ID" value="OXA52638.1"/>
    <property type="molecule type" value="Genomic_DNA"/>
</dbReference>
<feature type="signal peptide" evidence="5">
    <location>
        <begin position="1"/>
        <end position="22"/>
    </location>
</feature>
<feature type="domain" description="EMI" evidence="6">
    <location>
        <begin position="28"/>
        <end position="102"/>
    </location>
</feature>
<dbReference type="PROSITE" id="PS51041">
    <property type="entry name" value="EMI"/>
    <property type="match status" value="1"/>
</dbReference>
<name>A0A226E5S0_FOLCA</name>
<evidence type="ECO:0000256" key="3">
    <source>
        <dbReference type="SAM" id="Coils"/>
    </source>
</evidence>
<evidence type="ECO:0000256" key="5">
    <source>
        <dbReference type="SAM" id="SignalP"/>
    </source>
</evidence>
<feature type="region of interest" description="Disordered" evidence="4">
    <location>
        <begin position="206"/>
        <end position="225"/>
    </location>
</feature>
<evidence type="ECO:0000313" key="7">
    <source>
        <dbReference type="EMBL" id="OXA52638.1"/>
    </source>
</evidence>
<protein>
    <submittedName>
        <fullName evidence="7">Collagen alpha-1(XXVI) chain</fullName>
    </submittedName>
</protein>
<gene>
    <name evidence="7" type="ORF">Fcan01_12792</name>
</gene>
<keyword evidence="7" id="KW-0176">Collagen</keyword>
<feature type="coiled-coil region" evidence="3">
    <location>
        <begin position="167"/>
        <end position="201"/>
    </location>
</feature>
<keyword evidence="3" id="KW-0175">Coiled coil</keyword>
<dbReference type="OMA" id="YYGPNIC"/>
<evidence type="ECO:0000256" key="1">
    <source>
        <dbReference type="ARBA" id="ARBA00022729"/>
    </source>
</evidence>
<sequence length="310" mass="36108">MNSNRLLCIFRVLLCLLWQCPGSRTIYSGSWCPYKVEKMVPCRVRNGTEPYYGPNICWKSINGSFACTKKILHRPKFVTTYKKIVETRYKCCPGLEGSDCEEECFNCTTFHIIANRVSKIEMKLSILIENGENEKDKKNDLMASQTFLEQDFRHHENLIGGDKSLTFVALNTRISSLMNEFREMERRIEILEREVYRLSTALEERDRDRLQPRHHHHHNNHQSSREVIMEPTPLRQGHLISSTTTTTVKSLASSTVKDHVKMGQHKITLRRLEDNLERGDIASTLNDDYGEELLFENSTEQYVDPLHKDL</sequence>
<dbReference type="AlphaFoldDB" id="A0A226E5S0"/>
<evidence type="ECO:0000256" key="4">
    <source>
        <dbReference type="SAM" id="MobiDB-lite"/>
    </source>
</evidence>